<accession>A0A4Y7KIZ2</accession>
<feature type="non-terminal residue" evidence="5">
    <location>
        <position position="1"/>
    </location>
</feature>
<comment type="similarity">
    <text evidence="2">Belongs to the MOZART1 family.</text>
</comment>
<dbReference type="GO" id="GO:0090307">
    <property type="term" value="P:mitotic spindle assembly"/>
    <property type="evidence" value="ECO:0007669"/>
    <property type="project" value="TreeGrafter"/>
</dbReference>
<sequence>ANMDPETSRNARESLELAFQMSNILETGLDRHTLSVLVALCEKGLNPESLAALKPDLQQRRVCVGCCMNPTRIVAVDEPPKGLRIQGRTMKKRIFRALACVRWTRVHYNLNIASHQSAHQTKL</sequence>
<dbReference type="Gramene" id="RZC71855">
    <property type="protein sequence ID" value="RZC71855"/>
    <property type="gene ID" value="C5167_035024"/>
</dbReference>
<dbReference type="GO" id="GO:0051415">
    <property type="term" value="P:microtubule nucleation by interphase microtubule organizing center"/>
    <property type="evidence" value="ECO:0007669"/>
    <property type="project" value="TreeGrafter"/>
</dbReference>
<dbReference type="Proteomes" id="UP000316621">
    <property type="component" value="Chromosome 7"/>
</dbReference>
<organism evidence="5 6">
    <name type="scientific">Papaver somniferum</name>
    <name type="common">Opium poppy</name>
    <dbReference type="NCBI Taxonomy" id="3469"/>
    <lineage>
        <taxon>Eukaryota</taxon>
        <taxon>Viridiplantae</taxon>
        <taxon>Streptophyta</taxon>
        <taxon>Embryophyta</taxon>
        <taxon>Tracheophyta</taxon>
        <taxon>Spermatophyta</taxon>
        <taxon>Magnoliopsida</taxon>
        <taxon>Ranunculales</taxon>
        <taxon>Papaveraceae</taxon>
        <taxon>Papaveroideae</taxon>
        <taxon>Papaver</taxon>
    </lineage>
</organism>
<evidence type="ECO:0000313" key="5">
    <source>
        <dbReference type="EMBL" id="RZC71855.1"/>
    </source>
</evidence>
<keyword evidence="6" id="KW-1185">Reference proteome</keyword>
<dbReference type="PANTHER" id="PTHR28520">
    <property type="entry name" value="MITOTIC-SPINDLE ORGANIZING PROTEIN 1"/>
    <property type="match status" value="1"/>
</dbReference>
<dbReference type="GO" id="GO:0031021">
    <property type="term" value="C:interphase microtubule organizing center"/>
    <property type="evidence" value="ECO:0007669"/>
    <property type="project" value="TreeGrafter"/>
</dbReference>
<name>A0A4Y7KIZ2_PAPSO</name>
<protein>
    <submittedName>
        <fullName evidence="5">Uncharacterized protein</fullName>
    </submittedName>
</protein>
<dbReference type="EMBL" id="CM010721">
    <property type="protein sequence ID" value="RZC71855.1"/>
    <property type="molecule type" value="Genomic_DNA"/>
</dbReference>
<dbReference type="PANTHER" id="PTHR28520:SF2">
    <property type="entry name" value="MITOTIC-SPINDLE ORGANIZING PROTEIN 1"/>
    <property type="match status" value="1"/>
</dbReference>
<evidence type="ECO:0000256" key="3">
    <source>
        <dbReference type="ARBA" id="ARBA00022490"/>
    </source>
</evidence>
<dbReference type="InterPro" id="IPR022214">
    <property type="entry name" value="MZT1"/>
</dbReference>
<gene>
    <name evidence="5" type="ORF">C5167_035024</name>
</gene>
<comment type="subcellular location">
    <subcellularLocation>
        <location evidence="1">Cytoplasm</location>
        <location evidence="1">Cytoskeleton</location>
        <location evidence="1">Microtubule organizing center</location>
    </subcellularLocation>
</comment>
<dbReference type="GO" id="GO:0000931">
    <property type="term" value="C:gamma-tubulin ring complex"/>
    <property type="evidence" value="ECO:0007669"/>
    <property type="project" value="InterPro"/>
</dbReference>
<dbReference type="GO" id="GO:0033566">
    <property type="term" value="P:gamma-tubulin complex localization"/>
    <property type="evidence" value="ECO:0007669"/>
    <property type="project" value="InterPro"/>
</dbReference>
<reference evidence="5 6" key="1">
    <citation type="journal article" date="2018" name="Science">
        <title>The opium poppy genome and morphinan production.</title>
        <authorList>
            <person name="Guo L."/>
            <person name="Winzer T."/>
            <person name="Yang X."/>
            <person name="Li Y."/>
            <person name="Ning Z."/>
            <person name="He Z."/>
            <person name="Teodor R."/>
            <person name="Lu Y."/>
            <person name="Bowser T.A."/>
            <person name="Graham I.A."/>
            <person name="Ye K."/>
        </authorList>
    </citation>
    <scope>NUCLEOTIDE SEQUENCE [LARGE SCALE GENOMIC DNA]</scope>
    <source>
        <strain evidence="6">cv. HN1</strain>
        <tissue evidence="5">Leaves</tissue>
    </source>
</reference>
<proteinExistence type="inferred from homology"/>
<evidence type="ECO:0000313" key="6">
    <source>
        <dbReference type="Proteomes" id="UP000316621"/>
    </source>
</evidence>
<evidence type="ECO:0000256" key="4">
    <source>
        <dbReference type="ARBA" id="ARBA00023212"/>
    </source>
</evidence>
<dbReference type="GO" id="GO:0005819">
    <property type="term" value="C:spindle"/>
    <property type="evidence" value="ECO:0007669"/>
    <property type="project" value="TreeGrafter"/>
</dbReference>
<evidence type="ECO:0000256" key="2">
    <source>
        <dbReference type="ARBA" id="ARBA00011015"/>
    </source>
</evidence>
<dbReference type="AlphaFoldDB" id="A0A4Y7KIZ2"/>
<dbReference type="Pfam" id="PF12554">
    <property type="entry name" value="MOZART1"/>
    <property type="match status" value="1"/>
</dbReference>
<dbReference type="STRING" id="3469.A0A4Y7KIZ2"/>
<evidence type="ECO:0000256" key="1">
    <source>
        <dbReference type="ARBA" id="ARBA00004267"/>
    </source>
</evidence>
<keyword evidence="4" id="KW-0206">Cytoskeleton</keyword>
<keyword evidence="3" id="KW-0963">Cytoplasm</keyword>